<evidence type="ECO:0000256" key="3">
    <source>
        <dbReference type="ARBA" id="ARBA00022490"/>
    </source>
</evidence>
<dbReference type="SUPFAM" id="SSF52096">
    <property type="entry name" value="ClpP/crotonase"/>
    <property type="match status" value="1"/>
</dbReference>
<dbReference type="InterPro" id="IPR005151">
    <property type="entry name" value="Tail-specific_protease"/>
</dbReference>
<feature type="domain" description="Tail specific protease" evidence="12">
    <location>
        <begin position="843"/>
        <end position="1031"/>
    </location>
</feature>
<evidence type="ECO:0000256" key="10">
    <source>
        <dbReference type="SAM" id="MobiDB-lite"/>
    </source>
</evidence>
<dbReference type="Pfam" id="PF03572">
    <property type="entry name" value="Peptidase_S41"/>
    <property type="match status" value="1"/>
</dbReference>
<dbReference type="PANTHER" id="PTHR43253">
    <property type="entry name" value="TRICORN PROTEASE HOMOLOG 2-RELATED"/>
    <property type="match status" value="1"/>
</dbReference>
<evidence type="ECO:0000313" key="14">
    <source>
        <dbReference type="Proteomes" id="UP000570514"/>
    </source>
</evidence>
<protein>
    <recommendedName>
        <fullName evidence="7">Tricorn protease homolog</fullName>
        <ecNumber evidence="7">3.4.21.-</ecNumber>
    </recommendedName>
</protein>
<comment type="function">
    <text evidence="7">Degrades oligopeptides.</text>
</comment>
<proteinExistence type="inferred from homology"/>
<dbReference type="GO" id="GO:0008236">
    <property type="term" value="F:serine-type peptidase activity"/>
    <property type="evidence" value="ECO:0007669"/>
    <property type="project" value="UniProtKB-UniRule"/>
</dbReference>
<dbReference type="Pfam" id="PF14685">
    <property type="entry name" value="PDZ_Tricorn"/>
    <property type="match status" value="1"/>
</dbReference>
<dbReference type="PANTHER" id="PTHR43253:SF1">
    <property type="entry name" value="TRICORN PROTEASE HOMOLOG 2-RELATED"/>
    <property type="match status" value="1"/>
</dbReference>
<dbReference type="InterPro" id="IPR029414">
    <property type="entry name" value="Tricorn_PDZ"/>
</dbReference>
<feature type="active site" description="Charge relay system" evidence="8">
    <location>
        <position position="735"/>
    </location>
</feature>
<dbReference type="InterPro" id="IPR015943">
    <property type="entry name" value="WD40/YVTN_repeat-like_dom_sf"/>
</dbReference>
<keyword evidence="3 7" id="KW-0963">Cytoplasm</keyword>
<dbReference type="Gene3D" id="3.90.226.10">
    <property type="entry name" value="2-enoyl-CoA Hydratase, Chain A, domain 1"/>
    <property type="match status" value="1"/>
</dbReference>
<sequence>MRRMLSLLALLSVTGTANAAAPKYLHFPDVYGDKVVFSYAGDLWLSSTKGGKAVRLTSGAGAELFAKFSPDGKWIAFTGQYGGDEQVYVIPAEGGAPRQLTFQPSMGPLDPRQGYDNRVNGWTPDGKSVLFRSLRDQPGPIDGRLYTVALSDGKVIALPMYRAGKGVYAPDGKSLLFSTLSTDFRTWKHYEGGLVQHQYILDFGTKKLTQLQNNKRSDTDGVWNSRGIFFLSERDGRANLYRYDPATSAATAVTHFTDADAKFASGDAAGKIVFELEGAIHLYDATTGTETALNIDVPAEDTLVRPHVVNVSRQIEQSALSPKGQRVLFVARGDIFVKTTAEDGAVLNLTHSSNAHEREAAWSPDGNSIAFVSDASGEEEIWTVDASGTAPAHQLTHGRKTRYYEPKWSPDGRKLAVMDDRGNLVMVDRASGAKTVIGTTKAWYARQYEWSPDSRYLAYAQIQPSDMMAIQIWDSSSNKTELVTDPQYSSFQPAWSPDGNYLWFLSVRDVNLQIAETEWNFAANKQTRVFALALQENAPPLFSAPSGNEEAQKDKQAKAAPIEFKGLAQRLIRAPLEPDNYTDLSVGKGQLFYRVTDEVYFGNWDANGTLYSYDLSTKKAKKLKEGASFYSANLTNTDFLVRDDKRVYSVVHLNGDPDKIDISSLSALVYPRQEWAEAYEEAWRRYREFFYDPKMHGRDWAAIGAHYRAQLPGIGNRMDLNYLIGEMIAELGVGHAYVTGGAEDTPDRPRTGLLGARFAFDETRQQWVFTHILEGDNADPTYRSPLTAFGTEVKAREALLAIDGQPVGAEVNPYTLLAGKAERTVEILVGDAAGKTRKIRIKTLSNEAALMRFERSAIARRTVDKLSGGTIGYVHLADMGPTGLREFVKDWFGQIRKDGIIVDIRGNQGGQVSRIVLERLIRQAYTRGYIMGLQIPQTYPWGGYTQAFTGEIDMLANETTMSDGDTMSWTFKQTGRGRLIGKRTWGGVIGIGDTGSLIDGGTIYVPQYALAGPNGEWIVEGEGVSPDIEVDNDQPYLMDGRDAQLETAVKDLQSRIKGHPGTLQPPKPVPPKP</sequence>
<dbReference type="SUPFAM" id="SSF69304">
    <property type="entry name" value="Tricorn protease N-terminal domain"/>
    <property type="match status" value="1"/>
</dbReference>
<dbReference type="RefSeq" id="WP_167080416.1">
    <property type="nucleotide sequence ID" value="NZ_BAAADC010000001.1"/>
</dbReference>
<keyword evidence="14" id="KW-1185">Reference proteome</keyword>
<dbReference type="EMBL" id="JAASRM010000001">
    <property type="protein sequence ID" value="NIK87108.1"/>
    <property type="molecule type" value="Genomic_DNA"/>
</dbReference>
<dbReference type="Proteomes" id="UP000570514">
    <property type="component" value="Unassembled WGS sequence"/>
</dbReference>
<dbReference type="InterPro" id="IPR012393">
    <property type="entry name" value="Tricorn_protease"/>
</dbReference>
<dbReference type="Gene3D" id="3.30.750.44">
    <property type="match status" value="1"/>
</dbReference>
<comment type="subcellular location">
    <subcellularLocation>
        <location evidence="1 7">Cytoplasm</location>
    </subcellularLocation>
</comment>
<dbReference type="GO" id="GO:0005737">
    <property type="term" value="C:cytoplasm"/>
    <property type="evidence" value="ECO:0007669"/>
    <property type="project" value="UniProtKB-SubCell"/>
</dbReference>
<evidence type="ECO:0000313" key="13">
    <source>
        <dbReference type="EMBL" id="NIK87108.1"/>
    </source>
</evidence>
<reference evidence="13 14" key="1">
    <citation type="submission" date="2020-03" db="EMBL/GenBank/DDBJ databases">
        <title>Genomic Encyclopedia of Type Strains, Phase IV (KMG-IV): sequencing the most valuable type-strain genomes for metagenomic binning, comparative biology and taxonomic classification.</title>
        <authorList>
            <person name="Goeker M."/>
        </authorList>
    </citation>
    <scope>NUCLEOTIDE SEQUENCE [LARGE SCALE GENOMIC DNA]</scope>
    <source>
        <strain evidence="13 14">DSM 19867</strain>
    </source>
</reference>
<dbReference type="Gene3D" id="2.120.10.60">
    <property type="entry name" value="Tricorn protease N-terminal domain"/>
    <property type="match status" value="1"/>
</dbReference>
<comment type="caution">
    <text evidence="13">The sequence shown here is derived from an EMBL/GenBank/DDBJ whole genome shotgun (WGS) entry which is preliminary data.</text>
</comment>
<evidence type="ECO:0000256" key="1">
    <source>
        <dbReference type="ARBA" id="ARBA00004496"/>
    </source>
</evidence>
<dbReference type="Pfam" id="PF14684">
    <property type="entry name" value="Tricorn_C1"/>
    <property type="match status" value="1"/>
</dbReference>
<dbReference type="PIRSF" id="PIRSF036421">
    <property type="entry name" value="Tricorn_protease"/>
    <property type="match status" value="1"/>
</dbReference>
<evidence type="ECO:0000256" key="8">
    <source>
        <dbReference type="PIRSR" id="PIRSR036421-1"/>
    </source>
</evidence>
<organism evidence="13 14">
    <name type="scientific">Rhizomicrobium palustre</name>
    <dbReference type="NCBI Taxonomy" id="189966"/>
    <lineage>
        <taxon>Bacteria</taxon>
        <taxon>Pseudomonadati</taxon>
        <taxon>Pseudomonadota</taxon>
        <taxon>Alphaproteobacteria</taxon>
        <taxon>Micropepsales</taxon>
        <taxon>Micropepsaceae</taxon>
        <taxon>Rhizomicrobium</taxon>
    </lineage>
</organism>
<evidence type="ECO:0000256" key="6">
    <source>
        <dbReference type="ARBA" id="ARBA00022825"/>
    </source>
</evidence>
<dbReference type="InterPro" id="IPR028204">
    <property type="entry name" value="Tricorn_C1"/>
</dbReference>
<feature type="active site" description="Nucleophile" evidence="8">
    <location>
        <position position="962"/>
    </location>
</feature>
<dbReference type="SUPFAM" id="SSF82171">
    <property type="entry name" value="DPP6 N-terminal domain-like"/>
    <property type="match status" value="1"/>
</dbReference>
<evidence type="ECO:0000256" key="7">
    <source>
        <dbReference type="PIRNR" id="PIRNR036421"/>
    </source>
</evidence>
<name>A0A846MUC1_9PROT</name>
<dbReference type="AlphaFoldDB" id="A0A846MUC1"/>
<evidence type="ECO:0000256" key="2">
    <source>
        <dbReference type="ARBA" id="ARBA00008524"/>
    </source>
</evidence>
<feature type="compositionally biased region" description="Pro residues" evidence="10">
    <location>
        <begin position="1063"/>
        <end position="1073"/>
    </location>
</feature>
<keyword evidence="5 7" id="KW-0378">Hydrolase</keyword>
<evidence type="ECO:0000256" key="5">
    <source>
        <dbReference type="ARBA" id="ARBA00022801"/>
    </source>
</evidence>
<dbReference type="CDD" id="cd07562">
    <property type="entry name" value="Peptidase_S41_TRI"/>
    <property type="match status" value="1"/>
</dbReference>
<evidence type="ECO:0000259" key="12">
    <source>
        <dbReference type="SMART" id="SM00245"/>
    </source>
</evidence>
<evidence type="ECO:0000256" key="9">
    <source>
        <dbReference type="PIRSR" id="PIRSR036421-3"/>
    </source>
</evidence>
<dbReference type="EC" id="3.4.21.-" evidence="7"/>
<feature type="active site" description="Charge relay system" evidence="8">
    <location>
        <position position="1020"/>
    </location>
</feature>
<keyword evidence="11" id="KW-0732">Signal</keyword>
<dbReference type="Pfam" id="PF26549">
    <property type="entry name" value="Tricorn_N"/>
    <property type="match status" value="1"/>
</dbReference>
<keyword evidence="6 7" id="KW-0720">Serine protease</keyword>
<dbReference type="Gene3D" id="2.130.10.10">
    <property type="entry name" value="YVTN repeat-like/Quinoprotein amine dehydrogenase"/>
    <property type="match status" value="1"/>
</dbReference>
<evidence type="ECO:0000256" key="11">
    <source>
        <dbReference type="SAM" id="SignalP"/>
    </source>
</evidence>
<evidence type="ECO:0000256" key="4">
    <source>
        <dbReference type="ARBA" id="ARBA00022670"/>
    </source>
</evidence>
<dbReference type="SUPFAM" id="SSF50156">
    <property type="entry name" value="PDZ domain-like"/>
    <property type="match status" value="1"/>
</dbReference>
<feature type="signal peptide" evidence="11">
    <location>
        <begin position="1"/>
        <end position="19"/>
    </location>
</feature>
<accession>A0A846MUC1</accession>
<feature type="region of interest" description="Disordered" evidence="10">
    <location>
        <begin position="1054"/>
        <end position="1073"/>
    </location>
</feature>
<dbReference type="SMART" id="SM00245">
    <property type="entry name" value="TSPc"/>
    <property type="match status" value="1"/>
</dbReference>
<dbReference type="InterPro" id="IPR029045">
    <property type="entry name" value="ClpP/crotonase-like_dom_sf"/>
</dbReference>
<feature type="chain" id="PRO_5032516918" description="Tricorn protease homolog" evidence="11">
    <location>
        <begin position="20"/>
        <end position="1073"/>
    </location>
</feature>
<feature type="site" description="Transition state stabilizer; via amide nitrogen" evidence="9">
    <location>
        <position position="963"/>
    </location>
</feature>
<gene>
    <name evidence="13" type="ORF">FHS83_000426</name>
</gene>
<keyword evidence="4 7" id="KW-0645">Protease</keyword>
<dbReference type="InterPro" id="IPR036034">
    <property type="entry name" value="PDZ_sf"/>
</dbReference>
<dbReference type="GO" id="GO:0006508">
    <property type="term" value="P:proteolysis"/>
    <property type="evidence" value="ECO:0007669"/>
    <property type="project" value="UniProtKB-UniRule"/>
</dbReference>
<comment type="similarity">
    <text evidence="2 7">Belongs to the peptidase S41B family.</text>
</comment>
<dbReference type="Pfam" id="PF26550">
    <property type="entry name" value="Tricorn_2nd"/>
    <property type="match status" value="1"/>
</dbReference>
<dbReference type="Gene3D" id="2.30.42.10">
    <property type="match status" value="1"/>
</dbReference>